<dbReference type="AlphaFoldDB" id="A0A2P2P909"/>
<name>A0A2P2P909_RHIMU</name>
<dbReference type="EMBL" id="GGEC01070659">
    <property type="protein sequence ID" value="MBX51143.1"/>
    <property type="molecule type" value="Transcribed_RNA"/>
</dbReference>
<protein>
    <submittedName>
        <fullName evidence="1">Putative RNA helicase SDE3</fullName>
    </submittedName>
</protein>
<evidence type="ECO:0000313" key="1">
    <source>
        <dbReference type="EMBL" id="MBX51143.1"/>
    </source>
</evidence>
<keyword evidence="1" id="KW-0547">Nucleotide-binding</keyword>
<keyword evidence="1" id="KW-0378">Hydrolase</keyword>
<keyword evidence="1" id="KW-0347">Helicase</keyword>
<keyword evidence="1" id="KW-0067">ATP-binding</keyword>
<organism evidence="1">
    <name type="scientific">Rhizophora mucronata</name>
    <name type="common">Asiatic mangrove</name>
    <dbReference type="NCBI Taxonomy" id="61149"/>
    <lineage>
        <taxon>Eukaryota</taxon>
        <taxon>Viridiplantae</taxon>
        <taxon>Streptophyta</taxon>
        <taxon>Embryophyta</taxon>
        <taxon>Tracheophyta</taxon>
        <taxon>Spermatophyta</taxon>
        <taxon>Magnoliopsida</taxon>
        <taxon>eudicotyledons</taxon>
        <taxon>Gunneridae</taxon>
        <taxon>Pentapetalae</taxon>
        <taxon>rosids</taxon>
        <taxon>fabids</taxon>
        <taxon>Malpighiales</taxon>
        <taxon>Rhizophoraceae</taxon>
        <taxon>Rhizophora</taxon>
    </lineage>
</organism>
<reference evidence="1" key="1">
    <citation type="submission" date="2018-02" db="EMBL/GenBank/DDBJ databases">
        <title>Rhizophora mucronata_Transcriptome.</title>
        <authorList>
            <person name="Meera S.P."/>
            <person name="Sreeshan A."/>
            <person name="Augustine A."/>
        </authorList>
    </citation>
    <scope>NUCLEOTIDE SEQUENCE</scope>
    <source>
        <tissue evidence="1">Leaf</tissue>
    </source>
</reference>
<sequence>MISSNVHPFLRRRLHSTNLPISRRCLD</sequence>
<accession>A0A2P2P909</accession>
<dbReference type="GO" id="GO:0004386">
    <property type="term" value="F:helicase activity"/>
    <property type="evidence" value="ECO:0007669"/>
    <property type="project" value="UniProtKB-KW"/>
</dbReference>
<proteinExistence type="predicted"/>